<keyword evidence="1" id="KW-1133">Transmembrane helix</keyword>
<reference evidence="2" key="1">
    <citation type="submission" date="2019-08" db="EMBL/GenBank/DDBJ databases">
        <authorList>
            <person name="Kucharzyk K."/>
            <person name="Murdoch R.W."/>
            <person name="Higgins S."/>
            <person name="Loffler F."/>
        </authorList>
    </citation>
    <scope>NUCLEOTIDE SEQUENCE</scope>
</reference>
<evidence type="ECO:0000313" key="2">
    <source>
        <dbReference type="EMBL" id="MPN59475.1"/>
    </source>
</evidence>
<evidence type="ECO:0008006" key="3">
    <source>
        <dbReference type="Google" id="ProtNLM"/>
    </source>
</evidence>
<evidence type="ECO:0000256" key="1">
    <source>
        <dbReference type="SAM" id="Phobius"/>
    </source>
</evidence>
<dbReference type="EMBL" id="VSSQ01133538">
    <property type="protein sequence ID" value="MPN59475.1"/>
    <property type="molecule type" value="Genomic_DNA"/>
</dbReference>
<sequence length="67" mass="7638">MKKLLNTLAAVVDRVVWAVGCFAIVDYPSNHWPLAYRVAMVVILVAFGAWYIWAFFVRPLREGLKGQ</sequence>
<comment type="caution">
    <text evidence="2">The sequence shown here is derived from an EMBL/GenBank/DDBJ whole genome shotgun (WGS) entry which is preliminary data.</text>
</comment>
<organism evidence="2">
    <name type="scientific">bioreactor metagenome</name>
    <dbReference type="NCBI Taxonomy" id="1076179"/>
    <lineage>
        <taxon>unclassified sequences</taxon>
        <taxon>metagenomes</taxon>
        <taxon>ecological metagenomes</taxon>
    </lineage>
</organism>
<proteinExistence type="predicted"/>
<protein>
    <recommendedName>
        <fullName evidence="3">Phage shock protein PspC N-terminal domain-containing protein</fullName>
    </recommendedName>
</protein>
<accession>A0A645J6X9</accession>
<keyword evidence="1" id="KW-0812">Transmembrane</keyword>
<feature type="transmembrane region" description="Helical" evidence="1">
    <location>
        <begin position="34"/>
        <end position="57"/>
    </location>
</feature>
<dbReference type="AlphaFoldDB" id="A0A645J6X9"/>
<gene>
    <name evidence="2" type="ORF">SDC9_207196</name>
</gene>
<keyword evidence="1" id="KW-0472">Membrane</keyword>
<name>A0A645J6X9_9ZZZZ</name>